<name>A0A9N9UL07_9HYPO</name>
<evidence type="ECO:0000313" key="3">
    <source>
        <dbReference type="Proteomes" id="UP000754883"/>
    </source>
</evidence>
<keyword evidence="3" id="KW-1185">Reference proteome</keyword>
<dbReference type="EMBL" id="CABFNO020001473">
    <property type="protein sequence ID" value="CAG9990525.1"/>
    <property type="molecule type" value="Genomic_DNA"/>
</dbReference>
<dbReference type="Proteomes" id="UP000754883">
    <property type="component" value="Unassembled WGS sequence"/>
</dbReference>
<dbReference type="OrthoDB" id="630895at2759"/>
<keyword evidence="1" id="KW-0812">Transmembrane</keyword>
<feature type="transmembrane region" description="Helical" evidence="1">
    <location>
        <begin position="123"/>
        <end position="149"/>
    </location>
</feature>
<comment type="caution">
    <text evidence="2">The sequence shown here is derived from an EMBL/GenBank/DDBJ whole genome shotgun (WGS) entry which is preliminary data.</text>
</comment>
<feature type="transmembrane region" description="Helical" evidence="1">
    <location>
        <begin position="67"/>
        <end position="84"/>
    </location>
</feature>
<organism evidence="2 3">
    <name type="scientific">Clonostachys byssicola</name>
    <dbReference type="NCBI Taxonomy" id="160290"/>
    <lineage>
        <taxon>Eukaryota</taxon>
        <taxon>Fungi</taxon>
        <taxon>Dikarya</taxon>
        <taxon>Ascomycota</taxon>
        <taxon>Pezizomycotina</taxon>
        <taxon>Sordariomycetes</taxon>
        <taxon>Hypocreomycetidae</taxon>
        <taxon>Hypocreales</taxon>
        <taxon>Bionectriaceae</taxon>
        <taxon>Clonostachys</taxon>
    </lineage>
</organism>
<keyword evidence="1" id="KW-1133">Transmembrane helix</keyword>
<sequence>MTLEPIRQLIQETNPSAPGSATRAWREGKLAELTNVGISSALVAGVIAAAFSWSTETVGSLYPEVKGIWFGALILVLTAINLATMQSTTLQRLGCTDSGIDRIYESLGFLNVQQVREPKKFQVLIWQMPLMLLNLSTSLVAIGLLLQLWKSFILTSQSLEVS</sequence>
<protein>
    <submittedName>
        <fullName evidence="2">Uncharacterized protein</fullName>
    </submittedName>
</protein>
<keyword evidence="1" id="KW-0472">Membrane</keyword>
<evidence type="ECO:0000256" key="1">
    <source>
        <dbReference type="SAM" id="Phobius"/>
    </source>
</evidence>
<proteinExistence type="predicted"/>
<feature type="transmembrane region" description="Helical" evidence="1">
    <location>
        <begin position="33"/>
        <end position="55"/>
    </location>
</feature>
<dbReference type="AlphaFoldDB" id="A0A9N9UL07"/>
<gene>
    <name evidence="2" type="ORF">CBYS24578_00013829</name>
</gene>
<evidence type="ECO:0000313" key="2">
    <source>
        <dbReference type="EMBL" id="CAG9990525.1"/>
    </source>
</evidence>
<reference evidence="2" key="1">
    <citation type="submission" date="2021-10" db="EMBL/GenBank/DDBJ databases">
        <authorList>
            <person name="Piombo E."/>
        </authorList>
    </citation>
    <scope>NUCLEOTIDE SEQUENCE</scope>
</reference>
<accession>A0A9N9UL07</accession>